<dbReference type="PANTHER" id="PTHR30558">
    <property type="entry name" value="EXBD MEMBRANE COMPONENT OF PMF-DRIVEN MACROMOLECULE IMPORT SYSTEM"/>
    <property type="match status" value="1"/>
</dbReference>
<dbReference type="GO" id="GO:0022857">
    <property type="term" value="F:transmembrane transporter activity"/>
    <property type="evidence" value="ECO:0007669"/>
    <property type="project" value="InterPro"/>
</dbReference>
<evidence type="ECO:0000256" key="4">
    <source>
        <dbReference type="ARBA" id="ARBA00022618"/>
    </source>
</evidence>
<evidence type="ECO:0000256" key="3">
    <source>
        <dbReference type="ARBA" id="ARBA00022519"/>
    </source>
</evidence>
<sequence>MNLFVKNRKRYYRSKAEINVVPYIDVMLVLLVIFMMTTPVLEQGVEVDLPAANSQQLDFTNEQPVVVSVDKKGRYFINIGDKRKNLDANIIIARVAAAISLNPKIQVMVKGDKDVAYGKVVELMSYLKQAGVEKVGFVTQSPDLK</sequence>
<comment type="subcellular location">
    <subcellularLocation>
        <location evidence="1">Cell membrane</location>
        <topology evidence="1">Single-pass membrane protein</topology>
    </subcellularLocation>
</comment>
<evidence type="ECO:0000256" key="5">
    <source>
        <dbReference type="ARBA" id="ARBA00022692"/>
    </source>
</evidence>
<proteinExistence type="inferred from homology"/>
<evidence type="ECO:0000256" key="8">
    <source>
        <dbReference type="ARBA" id="ARBA00023306"/>
    </source>
</evidence>
<dbReference type="HAMAP" id="MF_02203">
    <property type="entry name" value="TolR"/>
    <property type="match status" value="1"/>
</dbReference>
<evidence type="ECO:0000256" key="1">
    <source>
        <dbReference type="ARBA" id="ARBA00004162"/>
    </source>
</evidence>
<dbReference type="PANTHER" id="PTHR30558:SF7">
    <property type="entry name" value="TOL-PAL SYSTEM PROTEIN TOLR"/>
    <property type="match status" value="1"/>
</dbReference>
<feature type="transmembrane region" description="Helical" evidence="9">
    <location>
        <begin position="20"/>
        <end position="41"/>
    </location>
</feature>
<dbReference type="InterPro" id="IPR003400">
    <property type="entry name" value="ExbD"/>
</dbReference>
<keyword evidence="4" id="KW-0132">Cell division</keyword>
<dbReference type="GO" id="GO:0015031">
    <property type="term" value="P:protein transport"/>
    <property type="evidence" value="ECO:0007669"/>
    <property type="project" value="InterPro"/>
</dbReference>
<organism evidence="10">
    <name type="scientific">hydrothermal vent metagenome</name>
    <dbReference type="NCBI Taxonomy" id="652676"/>
    <lineage>
        <taxon>unclassified sequences</taxon>
        <taxon>metagenomes</taxon>
        <taxon>ecological metagenomes</taxon>
    </lineage>
</organism>
<evidence type="ECO:0000256" key="7">
    <source>
        <dbReference type="ARBA" id="ARBA00023136"/>
    </source>
</evidence>
<reference evidence="10" key="1">
    <citation type="submission" date="2016-10" db="EMBL/GenBank/DDBJ databases">
        <authorList>
            <person name="de Groot N.N."/>
        </authorList>
    </citation>
    <scope>NUCLEOTIDE SEQUENCE</scope>
</reference>
<keyword evidence="5 9" id="KW-0812">Transmembrane</keyword>
<dbReference type="EMBL" id="FPHJ01000048">
    <property type="protein sequence ID" value="SFV65590.1"/>
    <property type="molecule type" value="Genomic_DNA"/>
</dbReference>
<dbReference type="InterPro" id="IPR014168">
    <property type="entry name" value="Tol-Pal_TolR"/>
</dbReference>
<name>A0A1W1CI73_9ZZZZ</name>
<keyword evidence="8" id="KW-0131">Cell cycle</keyword>
<dbReference type="GO" id="GO:0005886">
    <property type="term" value="C:plasma membrane"/>
    <property type="evidence" value="ECO:0007669"/>
    <property type="project" value="UniProtKB-SubCell"/>
</dbReference>
<protein>
    <submittedName>
        <fullName evidence="10">Tol biopolymer transport system, TolR protein</fullName>
    </submittedName>
</protein>
<keyword evidence="3" id="KW-0997">Cell inner membrane</keyword>
<evidence type="ECO:0000256" key="6">
    <source>
        <dbReference type="ARBA" id="ARBA00022989"/>
    </source>
</evidence>
<gene>
    <name evidence="10" type="ORF">MNB_SUP05-5-284</name>
</gene>
<evidence type="ECO:0000256" key="9">
    <source>
        <dbReference type="SAM" id="Phobius"/>
    </source>
</evidence>
<dbReference type="Pfam" id="PF02472">
    <property type="entry name" value="ExbD"/>
    <property type="match status" value="1"/>
</dbReference>
<evidence type="ECO:0000313" key="10">
    <source>
        <dbReference type="EMBL" id="SFV65590.1"/>
    </source>
</evidence>
<accession>A0A1W1CI73</accession>
<dbReference type="AlphaFoldDB" id="A0A1W1CI73"/>
<keyword evidence="7 9" id="KW-0472">Membrane</keyword>
<keyword evidence="2" id="KW-1003">Cell membrane</keyword>
<keyword evidence="6 9" id="KW-1133">Transmembrane helix</keyword>
<dbReference type="GO" id="GO:0051301">
    <property type="term" value="P:cell division"/>
    <property type="evidence" value="ECO:0007669"/>
    <property type="project" value="UniProtKB-KW"/>
</dbReference>
<dbReference type="Gene3D" id="3.30.420.270">
    <property type="match status" value="1"/>
</dbReference>
<dbReference type="NCBIfam" id="TIGR02801">
    <property type="entry name" value="tolR"/>
    <property type="match status" value="1"/>
</dbReference>
<evidence type="ECO:0000256" key="2">
    <source>
        <dbReference type="ARBA" id="ARBA00022475"/>
    </source>
</evidence>